<dbReference type="eggNOG" id="ENOG50333B3">
    <property type="taxonomic scope" value="Bacteria"/>
</dbReference>
<dbReference type="InterPro" id="IPR045794">
    <property type="entry name" value="Trypco1"/>
</dbReference>
<dbReference type="AlphaFoldDB" id="K6YW70"/>
<evidence type="ECO:0000313" key="2">
    <source>
        <dbReference type="EMBL" id="GAC20968.1"/>
    </source>
</evidence>
<evidence type="ECO:0000313" key="3">
    <source>
        <dbReference type="Proteomes" id="UP000006327"/>
    </source>
</evidence>
<accession>K6YW70</accession>
<dbReference type="Pfam" id="PF19493">
    <property type="entry name" value="Trypco1"/>
    <property type="match status" value="1"/>
</dbReference>
<name>K6YW70_9ALTE</name>
<organism evidence="2 3">
    <name type="scientific">Paraglaciecola arctica BSs20135</name>
    <dbReference type="NCBI Taxonomy" id="493475"/>
    <lineage>
        <taxon>Bacteria</taxon>
        <taxon>Pseudomonadati</taxon>
        <taxon>Pseudomonadota</taxon>
        <taxon>Gammaproteobacteria</taxon>
        <taxon>Alteromonadales</taxon>
        <taxon>Alteromonadaceae</taxon>
        <taxon>Paraglaciecola</taxon>
    </lineage>
</organism>
<gene>
    <name evidence="2" type="ORF">GARC_4021</name>
</gene>
<feature type="domain" description="Trypsin-co-occurring" evidence="1">
    <location>
        <begin position="6"/>
        <end position="97"/>
    </location>
</feature>
<dbReference type="RefSeq" id="WP_007623438.1">
    <property type="nucleotide sequence ID" value="NZ_BAEO01000058.1"/>
</dbReference>
<protein>
    <recommendedName>
        <fullName evidence="1">Trypsin-co-occurring domain-containing protein</fullName>
    </recommendedName>
</protein>
<sequence>MDKIIKLSDGIQVEIEVSDEEAQLISNNTTVNSSINKVQSLIMAVCTPIGKTLKEISNDIDIESTKVTIGVKVGVEGNFILAKSSAGANIQVEMTLKKHNG</sequence>
<dbReference type="OrthoDB" id="6272131at2"/>
<dbReference type="NCBIfam" id="NF041216">
    <property type="entry name" value="CU044_2847_fam"/>
    <property type="match status" value="1"/>
</dbReference>
<dbReference type="EMBL" id="BAEO01000058">
    <property type="protein sequence ID" value="GAC20968.1"/>
    <property type="molecule type" value="Genomic_DNA"/>
</dbReference>
<evidence type="ECO:0000259" key="1">
    <source>
        <dbReference type="Pfam" id="PF19493"/>
    </source>
</evidence>
<dbReference type="Proteomes" id="UP000006327">
    <property type="component" value="Unassembled WGS sequence"/>
</dbReference>
<comment type="caution">
    <text evidence="2">The sequence shown here is derived from an EMBL/GenBank/DDBJ whole genome shotgun (WGS) entry which is preliminary data.</text>
</comment>
<reference evidence="2 3" key="1">
    <citation type="journal article" date="2017" name="Antonie Van Leeuwenhoek">
        <title>Rhizobium rhizosphaerae sp. nov., a novel species isolated from rice rhizosphere.</title>
        <authorList>
            <person name="Zhao J.J."/>
            <person name="Zhang J."/>
            <person name="Zhang R.J."/>
            <person name="Zhang C.W."/>
            <person name="Yin H.Q."/>
            <person name="Zhang X.X."/>
        </authorList>
    </citation>
    <scope>NUCLEOTIDE SEQUENCE [LARGE SCALE GENOMIC DNA]</scope>
    <source>
        <strain evidence="2 3">BSs20135</strain>
    </source>
</reference>
<keyword evidence="3" id="KW-1185">Reference proteome</keyword>
<proteinExistence type="predicted"/>